<dbReference type="Proteomes" id="UP000266743">
    <property type="component" value="Chromosome 10"/>
</dbReference>
<evidence type="ECO:0000256" key="2">
    <source>
        <dbReference type="ARBA" id="ARBA00022737"/>
    </source>
</evidence>
<protein>
    <submittedName>
        <fullName evidence="4">WD domain</fullName>
    </submittedName>
</protein>
<keyword evidence="2" id="KW-0677">Repeat</keyword>
<accession>A0A3L6L3U4</accession>
<evidence type="ECO:0000313" key="5">
    <source>
        <dbReference type="Proteomes" id="UP000266743"/>
    </source>
</evidence>
<dbReference type="SUPFAM" id="SSF50978">
    <property type="entry name" value="WD40 repeat-like"/>
    <property type="match status" value="1"/>
</dbReference>
<organism evidence="4 5">
    <name type="scientific">Trypanosoma brucei equiperdum</name>
    <dbReference type="NCBI Taxonomy" id="630700"/>
    <lineage>
        <taxon>Eukaryota</taxon>
        <taxon>Discoba</taxon>
        <taxon>Euglenozoa</taxon>
        <taxon>Kinetoplastea</taxon>
        <taxon>Metakinetoplastina</taxon>
        <taxon>Trypanosomatida</taxon>
        <taxon>Trypanosomatidae</taxon>
        <taxon>Trypanosoma</taxon>
    </lineage>
</organism>
<dbReference type="PROSITE" id="PS50082">
    <property type="entry name" value="WD_REPEATS_2"/>
    <property type="match status" value="1"/>
</dbReference>
<dbReference type="GO" id="GO:0031145">
    <property type="term" value="P:anaphase-promoting complex-dependent catabolic process"/>
    <property type="evidence" value="ECO:0007669"/>
    <property type="project" value="TreeGrafter"/>
</dbReference>
<dbReference type="InterPro" id="IPR033010">
    <property type="entry name" value="Cdc20/Fizzy"/>
</dbReference>
<proteinExistence type="predicted"/>
<dbReference type="InterPro" id="IPR001680">
    <property type="entry name" value="WD40_rpt"/>
</dbReference>
<dbReference type="GO" id="GO:0005680">
    <property type="term" value="C:anaphase-promoting complex"/>
    <property type="evidence" value="ECO:0007669"/>
    <property type="project" value="TreeGrafter"/>
</dbReference>
<reference evidence="4 5" key="1">
    <citation type="submission" date="2018-09" db="EMBL/GenBank/DDBJ databases">
        <title>whole genome sequence of T. equiperdum IVM-t1 strain.</title>
        <authorList>
            <person name="Suganuma K."/>
        </authorList>
    </citation>
    <scope>NUCLEOTIDE SEQUENCE [LARGE SCALE GENOMIC DNA]</scope>
    <source>
        <strain evidence="4 5">IVM-t1</strain>
    </source>
</reference>
<dbReference type="Pfam" id="PF00400">
    <property type="entry name" value="WD40"/>
    <property type="match status" value="2"/>
</dbReference>
<dbReference type="GO" id="GO:0010997">
    <property type="term" value="F:anaphase-promoting complex binding"/>
    <property type="evidence" value="ECO:0007669"/>
    <property type="project" value="InterPro"/>
</dbReference>
<comment type="caution">
    <text evidence="4">The sequence shown here is derived from an EMBL/GenBank/DDBJ whole genome shotgun (WGS) entry which is preliminary data.</text>
</comment>
<keyword evidence="1 3" id="KW-0853">WD repeat</keyword>
<name>A0A3L6L3U4_9TRYP</name>
<evidence type="ECO:0000313" key="4">
    <source>
        <dbReference type="EMBL" id="RHW69200.1"/>
    </source>
</evidence>
<dbReference type="AlphaFoldDB" id="A0A3L6L3U4"/>
<sequence length="597" mass="63472">MDGGFPWTKHVEWNRFRNLGEGVGGFKGFRCCGGGQRRGLCGTELSVCCDCCLVVNESVHNRLAVGLKRATPEPLWQPTRLTSPYCILCANGLRDDFYTSCMSWGRESVALSLGEKVLLFKSSSPRESAVSLNLSGEACGYSESISSVAVSQFSDSHCFLGGVNGAVGLYESHGGGELSLSSSFEMPPPLFGGDLASEAAFSGATTSIRCLSTTNVHPWVVAAGTAAHGLFVLDSRFTTPAALMCGSDLWNSVDCRHSQRPLYPSEAISLLSSLNGICGVSWNSSGSLVATGESGGLVNIWSLSNTRSPVQRIRLPSAHTTVKAVAFHPTNPYELVLGGAADDGCVRVYDVSSATPHYKWGVSTGCQVTQALYSPDGSFIVSAHGARLKASVAIDAASAQSHATRAGVSRTDSGGGGWGAGDELQWLTEKFERAMKCSENAAESSIDTCLGFNRASSSGLNGAKPLLSEAPPFSLVMWRKGTQHQGTTPMSFTHGSGIHHQCTAGSPSRRCEPLPLVSMYTMMGHRSRPLQLAVPFSQTADQGCIASIAGGADCTIRFWKCFYSRSEMVNWGQRVCASLRTAITEEDVEEMTAMPLR</sequence>
<dbReference type="GO" id="GO:1990757">
    <property type="term" value="F:ubiquitin ligase activator activity"/>
    <property type="evidence" value="ECO:0007669"/>
    <property type="project" value="TreeGrafter"/>
</dbReference>
<dbReference type="InterPro" id="IPR015943">
    <property type="entry name" value="WD40/YVTN_repeat-like_dom_sf"/>
</dbReference>
<dbReference type="Gene3D" id="2.130.10.10">
    <property type="entry name" value="YVTN repeat-like/Quinoprotein amine dehydrogenase"/>
    <property type="match status" value="1"/>
</dbReference>
<evidence type="ECO:0000256" key="3">
    <source>
        <dbReference type="PROSITE-ProRule" id="PRU00221"/>
    </source>
</evidence>
<evidence type="ECO:0000256" key="1">
    <source>
        <dbReference type="ARBA" id="ARBA00022574"/>
    </source>
</evidence>
<gene>
    <name evidence="4" type="ORF">DPX39_100071200</name>
</gene>
<dbReference type="EMBL" id="QSBY01000010">
    <property type="protein sequence ID" value="RHW69200.1"/>
    <property type="molecule type" value="Genomic_DNA"/>
</dbReference>
<dbReference type="PANTHER" id="PTHR19918:SF64">
    <property type="entry name" value="GUANINE NUCLEOTIDE-BINDING PROTEIN SUBUNIT BETA-LIKE PROTEIN"/>
    <property type="match status" value="1"/>
</dbReference>
<dbReference type="GO" id="GO:1905786">
    <property type="term" value="P:positive regulation of anaphase-promoting complex-dependent catabolic process"/>
    <property type="evidence" value="ECO:0007669"/>
    <property type="project" value="TreeGrafter"/>
</dbReference>
<feature type="repeat" description="WD" evidence="3">
    <location>
        <begin position="270"/>
        <end position="311"/>
    </location>
</feature>
<dbReference type="InterPro" id="IPR036322">
    <property type="entry name" value="WD40_repeat_dom_sf"/>
</dbReference>
<dbReference type="PANTHER" id="PTHR19918">
    <property type="entry name" value="CELL DIVISION CYCLE 20 CDC20 FIZZY -RELATED"/>
    <property type="match status" value="1"/>
</dbReference>
<dbReference type="SMART" id="SM00320">
    <property type="entry name" value="WD40"/>
    <property type="match status" value="4"/>
</dbReference>